<evidence type="ECO:0000313" key="7">
    <source>
        <dbReference type="Proteomes" id="UP001210538"/>
    </source>
</evidence>
<name>A0AAX3LEE2_9ENTR</name>
<evidence type="ECO:0000256" key="4">
    <source>
        <dbReference type="PROSITE-ProRule" id="PRU00335"/>
    </source>
</evidence>
<organism evidence="6 7">
    <name type="scientific">Enterobacter ludwigii</name>
    <dbReference type="NCBI Taxonomy" id="299767"/>
    <lineage>
        <taxon>Bacteria</taxon>
        <taxon>Pseudomonadati</taxon>
        <taxon>Pseudomonadota</taxon>
        <taxon>Gammaproteobacteria</taxon>
        <taxon>Enterobacterales</taxon>
        <taxon>Enterobacteriaceae</taxon>
        <taxon>Enterobacter</taxon>
        <taxon>Enterobacter cloacae complex</taxon>
    </lineage>
</organism>
<evidence type="ECO:0000256" key="2">
    <source>
        <dbReference type="ARBA" id="ARBA00023125"/>
    </source>
</evidence>
<dbReference type="PANTHER" id="PTHR47506:SF6">
    <property type="entry name" value="HTH-TYPE TRANSCRIPTIONAL REPRESSOR NEMR"/>
    <property type="match status" value="1"/>
</dbReference>
<evidence type="ECO:0000256" key="1">
    <source>
        <dbReference type="ARBA" id="ARBA00023015"/>
    </source>
</evidence>
<evidence type="ECO:0000256" key="3">
    <source>
        <dbReference type="ARBA" id="ARBA00023163"/>
    </source>
</evidence>
<keyword evidence="2 4" id="KW-0238">DNA-binding</keyword>
<keyword evidence="1" id="KW-0805">Transcription regulation</keyword>
<dbReference type="AlphaFoldDB" id="A0AAX3LEE2"/>
<dbReference type="InterPro" id="IPR009057">
    <property type="entry name" value="Homeodomain-like_sf"/>
</dbReference>
<accession>A0AAX3LEE2</accession>
<protein>
    <submittedName>
        <fullName evidence="6">TetR/AcrR family transcriptional regulator</fullName>
    </submittedName>
</protein>
<dbReference type="Pfam" id="PF00440">
    <property type="entry name" value="TetR_N"/>
    <property type="match status" value="1"/>
</dbReference>
<feature type="DNA-binding region" description="H-T-H motif" evidence="4">
    <location>
        <begin position="25"/>
        <end position="44"/>
    </location>
</feature>
<dbReference type="GO" id="GO:0003677">
    <property type="term" value="F:DNA binding"/>
    <property type="evidence" value="ECO:0007669"/>
    <property type="project" value="UniProtKB-UniRule"/>
</dbReference>
<reference evidence="6 7" key="1">
    <citation type="submission" date="2023-01" db="EMBL/GenBank/DDBJ databases">
        <title>Genome sequence resource and annotation of Enterobacter ludwigii, an economically important pathogen of seedling wilt with strawberry.</title>
        <authorList>
            <person name="Xie Y."/>
        </authorList>
    </citation>
    <scope>NUCLEOTIDE SEQUENCE [LARGE SCALE GENOMIC DNA]</scope>
    <source>
        <strain evidence="6 7">CM-TZ4</strain>
    </source>
</reference>
<dbReference type="SUPFAM" id="SSF48498">
    <property type="entry name" value="Tetracyclin repressor-like, C-terminal domain"/>
    <property type="match status" value="1"/>
</dbReference>
<dbReference type="InterPro" id="IPR036271">
    <property type="entry name" value="Tet_transcr_reg_TetR-rel_C_sf"/>
</dbReference>
<dbReference type="PRINTS" id="PR00455">
    <property type="entry name" value="HTHTETR"/>
</dbReference>
<dbReference type="PANTHER" id="PTHR47506">
    <property type="entry name" value="TRANSCRIPTIONAL REGULATORY PROTEIN"/>
    <property type="match status" value="1"/>
</dbReference>
<keyword evidence="7" id="KW-1185">Reference proteome</keyword>
<dbReference type="InterPro" id="IPR001647">
    <property type="entry name" value="HTH_TetR"/>
</dbReference>
<dbReference type="SUPFAM" id="SSF46689">
    <property type="entry name" value="Homeodomain-like"/>
    <property type="match status" value="1"/>
</dbReference>
<dbReference type="EMBL" id="CP116347">
    <property type="protein sequence ID" value="WCE14690.1"/>
    <property type="molecule type" value="Genomic_DNA"/>
</dbReference>
<evidence type="ECO:0000259" key="5">
    <source>
        <dbReference type="PROSITE" id="PS50977"/>
    </source>
</evidence>
<feature type="domain" description="HTH tetR-type" evidence="5">
    <location>
        <begin position="2"/>
        <end position="62"/>
    </location>
</feature>
<keyword evidence="3" id="KW-0804">Transcription</keyword>
<dbReference type="PROSITE" id="PS50977">
    <property type="entry name" value="HTH_TETR_2"/>
    <property type="match status" value="1"/>
</dbReference>
<dbReference type="Proteomes" id="UP001210538">
    <property type="component" value="Chromosome"/>
</dbReference>
<dbReference type="RefSeq" id="WP_085396573.1">
    <property type="nucleotide sequence ID" value="NZ_CP116347.1"/>
</dbReference>
<sequence length="192" mass="21591">MKSKRSDIIRSSMCLFNKEGFLTPGVDRISEESGVSKMTFYRYFSDKESLIKVILEDKLVSFISGIKENLNAKQSTREKLLSIFEYYSSWFNSSEFNGCMFTRAVVEFGNANTDIGDINAKFKSELTNIIRGILQECLKPEPSERIAFIIVMLIDGAIAATQSQKYSKMENPPATLAWMAAKAIIYSEGGVL</sequence>
<dbReference type="Gene3D" id="1.10.357.10">
    <property type="entry name" value="Tetracycline Repressor, domain 2"/>
    <property type="match status" value="1"/>
</dbReference>
<proteinExistence type="predicted"/>
<evidence type="ECO:0000313" key="6">
    <source>
        <dbReference type="EMBL" id="WCE14690.1"/>
    </source>
</evidence>
<gene>
    <name evidence="6" type="ORF">PHA72_07450</name>
</gene>